<dbReference type="EMBL" id="MN740700">
    <property type="protein sequence ID" value="QHU08964.1"/>
    <property type="molecule type" value="Genomic_DNA"/>
</dbReference>
<dbReference type="AlphaFoldDB" id="A0A6C0JYW1"/>
<dbReference type="Gene3D" id="3.90.120.10">
    <property type="entry name" value="DNA Methylase, subunit A, domain 2"/>
    <property type="match status" value="1"/>
</dbReference>
<evidence type="ECO:0000256" key="1">
    <source>
        <dbReference type="ARBA" id="ARBA00022603"/>
    </source>
</evidence>
<evidence type="ECO:0000256" key="3">
    <source>
        <dbReference type="ARBA" id="ARBA00022691"/>
    </source>
</evidence>
<organism evidence="4">
    <name type="scientific">viral metagenome</name>
    <dbReference type="NCBI Taxonomy" id="1070528"/>
    <lineage>
        <taxon>unclassified sequences</taxon>
        <taxon>metagenomes</taxon>
        <taxon>organismal metagenomes</taxon>
    </lineage>
</organism>
<dbReference type="SUPFAM" id="SSF53335">
    <property type="entry name" value="S-adenosyl-L-methionine-dependent methyltransferases"/>
    <property type="match status" value="1"/>
</dbReference>
<protein>
    <recommendedName>
        <fullName evidence="5">DNA (cytosine-5-)-methyltransferase</fullName>
    </recommendedName>
</protein>
<dbReference type="InterPro" id="IPR001525">
    <property type="entry name" value="C5_MeTfrase"/>
</dbReference>
<sequence>MKFIDLFCGIGGFHQALSQSGHECVFASDIDESCRRVYASNYGLIPKGDICEVSIENIPEFDILCGGFPCQPFSKAGFQKGFDDTRGHLFFKICEIIEYHKPKYIILENVRNLKTHDDGNTWKVIHENIGNLGYYTYDEPIVLNTLHFNVPQNRERVVILCQRNDLGVLEKFPELPKNPKKYLTTFVDSVINSDDNSRLSPKNEIVEKVWDRFIKLLKTNNIRIPKFPIWTDCWDKEFEPDDTFYLKYTSWIDKNKEFFKAHKSLLSPWLFESRSEPLWLGAVRKFEWQAGDEKNGMNEVLWTPRSSGVRCKKIDYIPTLVAMNTCPIYGPLRRTLNARELLRLQSFPDTFEYEEKSIFKQVGNAVNVKMIQFCVDFLTKSNLLKN</sequence>
<proteinExistence type="predicted"/>
<dbReference type="Pfam" id="PF00145">
    <property type="entry name" value="DNA_methylase"/>
    <property type="match status" value="1"/>
</dbReference>
<dbReference type="PROSITE" id="PS00094">
    <property type="entry name" value="C5_MTASE_1"/>
    <property type="match status" value="1"/>
</dbReference>
<dbReference type="GO" id="GO:0008168">
    <property type="term" value="F:methyltransferase activity"/>
    <property type="evidence" value="ECO:0007669"/>
    <property type="project" value="UniProtKB-KW"/>
</dbReference>
<dbReference type="GO" id="GO:0032259">
    <property type="term" value="P:methylation"/>
    <property type="evidence" value="ECO:0007669"/>
    <property type="project" value="UniProtKB-KW"/>
</dbReference>
<keyword evidence="2" id="KW-0808">Transferase</keyword>
<dbReference type="InterPro" id="IPR050750">
    <property type="entry name" value="C5-MTase"/>
</dbReference>
<accession>A0A6C0JYW1</accession>
<dbReference type="Gene3D" id="3.40.50.150">
    <property type="entry name" value="Vaccinia Virus protein VP39"/>
    <property type="match status" value="1"/>
</dbReference>
<dbReference type="PANTHER" id="PTHR46098">
    <property type="entry name" value="TRNA (CYTOSINE(38)-C(5))-METHYLTRANSFERASE"/>
    <property type="match status" value="1"/>
</dbReference>
<dbReference type="PROSITE" id="PS51679">
    <property type="entry name" value="SAM_MT_C5"/>
    <property type="match status" value="1"/>
</dbReference>
<evidence type="ECO:0000313" key="4">
    <source>
        <dbReference type="EMBL" id="QHU08964.1"/>
    </source>
</evidence>
<dbReference type="InterPro" id="IPR029063">
    <property type="entry name" value="SAM-dependent_MTases_sf"/>
</dbReference>
<dbReference type="PRINTS" id="PR00105">
    <property type="entry name" value="C5METTRFRASE"/>
</dbReference>
<dbReference type="InterPro" id="IPR018117">
    <property type="entry name" value="C5_DNA_meth_AS"/>
</dbReference>
<reference evidence="4" key="1">
    <citation type="journal article" date="2020" name="Nature">
        <title>Giant virus diversity and host interactions through global metagenomics.</title>
        <authorList>
            <person name="Schulz F."/>
            <person name="Roux S."/>
            <person name="Paez-Espino D."/>
            <person name="Jungbluth S."/>
            <person name="Walsh D.A."/>
            <person name="Denef V.J."/>
            <person name="McMahon K.D."/>
            <person name="Konstantinidis K.T."/>
            <person name="Eloe-Fadrosh E.A."/>
            <person name="Kyrpides N.C."/>
            <person name="Woyke T."/>
        </authorList>
    </citation>
    <scope>NUCLEOTIDE SEQUENCE</scope>
    <source>
        <strain evidence="4">GVMAG-S-1064190-84</strain>
    </source>
</reference>
<dbReference type="PANTHER" id="PTHR46098:SF1">
    <property type="entry name" value="TRNA (CYTOSINE(38)-C(5))-METHYLTRANSFERASE"/>
    <property type="match status" value="1"/>
</dbReference>
<keyword evidence="1" id="KW-0489">Methyltransferase</keyword>
<keyword evidence="3" id="KW-0949">S-adenosyl-L-methionine</keyword>
<evidence type="ECO:0000256" key="2">
    <source>
        <dbReference type="ARBA" id="ARBA00022679"/>
    </source>
</evidence>
<dbReference type="NCBIfam" id="TIGR00675">
    <property type="entry name" value="dcm"/>
    <property type="match status" value="1"/>
</dbReference>
<evidence type="ECO:0008006" key="5">
    <source>
        <dbReference type="Google" id="ProtNLM"/>
    </source>
</evidence>
<name>A0A6C0JYW1_9ZZZZ</name>
<dbReference type="CDD" id="cd00315">
    <property type="entry name" value="Cyt_C5_DNA_methylase"/>
    <property type="match status" value="1"/>
</dbReference>